<gene>
    <name evidence="2" type="ORF">OFLC_LOCUS9227</name>
</gene>
<dbReference type="AlphaFoldDB" id="A0A183HP15"/>
<dbReference type="STRING" id="387005.A0A183HP15"/>
<proteinExistence type="predicted"/>
<dbReference type="Proteomes" id="UP000267606">
    <property type="component" value="Unassembled WGS sequence"/>
</dbReference>
<dbReference type="WBParaSite" id="OFLC_0000922601-mRNA-1">
    <property type="protein sequence ID" value="OFLC_0000922601-mRNA-1"/>
    <property type="gene ID" value="OFLC_0000922601"/>
</dbReference>
<dbReference type="Gene3D" id="1.10.238.10">
    <property type="entry name" value="EF-hand"/>
    <property type="match status" value="1"/>
</dbReference>
<dbReference type="PRINTS" id="PR00450">
    <property type="entry name" value="RECOVERIN"/>
</dbReference>
<keyword evidence="1" id="KW-0677">Repeat</keyword>
<dbReference type="GO" id="GO:0005509">
    <property type="term" value="F:calcium ion binding"/>
    <property type="evidence" value="ECO:0007669"/>
    <property type="project" value="InterPro"/>
</dbReference>
<keyword evidence="3" id="KW-1185">Reference proteome</keyword>
<evidence type="ECO:0000313" key="4">
    <source>
        <dbReference type="WBParaSite" id="OFLC_0000922601-mRNA-1"/>
    </source>
</evidence>
<evidence type="ECO:0000313" key="3">
    <source>
        <dbReference type="Proteomes" id="UP000267606"/>
    </source>
</evidence>
<dbReference type="InterPro" id="IPR028846">
    <property type="entry name" value="Recoverin"/>
</dbReference>
<name>A0A183HP15_9BILA</name>
<dbReference type="PANTHER" id="PTHR23055">
    <property type="entry name" value="CALCIUM BINDING PROTEINS"/>
    <property type="match status" value="1"/>
</dbReference>
<accession>A0A183HP15</accession>
<dbReference type="InterPro" id="IPR011992">
    <property type="entry name" value="EF-hand-dom_pair"/>
</dbReference>
<sequence>MKASFSSLFRLLKIFGKKFSITKKELRKWHKDFLNDYPSGEMKLDEFQNIYKQFFPKGNPTKFATFVFNVFDKNT</sequence>
<reference evidence="4" key="1">
    <citation type="submission" date="2016-06" db="UniProtKB">
        <authorList>
            <consortium name="WormBaseParasite"/>
        </authorList>
    </citation>
    <scope>IDENTIFICATION</scope>
</reference>
<evidence type="ECO:0000313" key="2">
    <source>
        <dbReference type="EMBL" id="VDO59261.1"/>
    </source>
</evidence>
<dbReference type="PANTHER" id="PTHR23055:SF172">
    <property type="entry name" value="EF-HAND DOMAIN-CONTAINING PROTEIN"/>
    <property type="match status" value="1"/>
</dbReference>
<organism evidence="4">
    <name type="scientific">Onchocerca flexuosa</name>
    <dbReference type="NCBI Taxonomy" id="387005"/>
    <lineage>
        <taxon>Eukaryota</taxon>
        <taxon>Metazoa</taxon>
        <taxon>Ecdysozoa</taxon>
        <taxon>Nematoda</taxon>
        <taxon>Chromadorea</taxon>
        <taxon>Rhabditida</taxon>
        <taxon>Spirurina</taxon>
        <taxon>Spiruromorpha</taxon>
        <taxon>Filarioidea</taxon>
        <taxon>Onchocercidae</taxon>
        <taxon>Onchocerca</taxon>
    </lineage>
</organism>
<dbReference type="SUPFAM" id="SSF47473">
    <property type="entry name" value="EF-hand"/>
    <property type="match status" value="1"/>
</dbReference>
<evidence type="ECO:0000256" key="1">
    <source>
        <dbReference type="ARBA" id="ARBA00022737"/>
    </source>
</evidence>
<dbReference type="EMBL" id="UZAJ01011103">
    <property type="protein sequence ID" value="VDO59261.1"/>
    <property type="molecule type" value="Genomic_DNA"/>
</dbReference>
<protein>
    <submittedName>
        <fullName evidence="4">EF-hand domain-containing protein</fullName>
    </submittedName>
</protein>
<reference evidence="2 3" key="2">
    <citation type="submission" date="2018-11" db="EMBL/GenBank/DDBJ databases">
        <authorList>
            <consortium name="Pathogen Informatics"/>
        </authorList>
    </citation>
    <scope>NUCLEOTIDE SEQUENCE [LARGE SCALE GENOMIC DNA]</scope>
</reference>